<gene>
    <name evidence="5" type="ORF">B6S08_10170</name>
</gene>
<evidence type="ECO:0000313" key="6">
    <source>
        <dbReference type="Proteomes" id="UP000242757"/>
    </source>
</evidence>
<dbReference type="SUPFAM" id="SSF55785">
    <property type="entry name" value="PYP-like sensor domain (PAS domain)"/>
    <property type="match status" value="1"/>
</dbReference>
<comment type="caution">
    <text evidence="5">The sequence shown here is derived from an EMBL/GenBank/DDBJ whole genome shotgun (WGS) entry which is preliminary data.</text>
</comment>
<evidence type="ECO:0000256" key="2">
    <source>
        <dbReference type="ARBA" id="ARBA00012528"/>
    </source>
</evidence>
<dbReference type="InterPro" id="IPR013656">
    <property type="entry name" value="PAS_4"/>
</dbReference>
<dbReference type="Pfam" id="PF00990">
    <property type="entry name" value="GGDEF"/>
    <property type="match status" value="1"/>
</dbReference>
<evidence type="ECO:0000313" key="5">
    <source>
        <dbReference type="EMBL" id="OXY81813.1"/>
    </source>
</evidence>
<dbReference type="SMART" id="SM00267">
    <property type="entry name" value="GGDEF"/>
    <property type="match status" value="1"/>
</dbReference>
<dbReference type="FunFam" id="3.30.70.270:FF:000001">
    <property type="entry name" value="Diguanylate cyclase domain protein"/>
    <property type="match status" value="1"/>
</dbReference>
<feature type="domain" description="GGDEF" evidence="4">
    <location>
        <begin position="186"/>
        <end position="319"/>
    </location>
</feature>
<dbReference type="NCBIfam" id="TIGR00254">
    <property type="entry name" value="GGDEF"/>
    <property type="match status" value="1"/>
</dbReference>
<dbReference type="InterPro" id="IPR043128">
    <property type="entry name" value="Rev_trsase/Diguanyl_cyclase"/>
</dbReference>
<dbReference type="CDD" id="cd01949">
    <property type="entry name" value="GGDEF"/>
    <property type="match status" value="1"/>
</dbReference>
<dbReference type="InterPro" id="IPR029787">
    <property type="entry name" value="Nucleotide_cyclase"/>
</dbReference>
<dbReference type="AlphaFoldDB" id="A0A233REJ3"/>
<sequence>MPQHEHGPQDFHWMMDMLESVDLGLVVLDLEFRIELWNGFMENHSGLGAGQALGKSLFQLFPELPEQWLRRKVDTVVTLNTRAFTCWEQRPRLFRFHSTRPVTGTHEYMFQNLTLHPLADADGQIRRVCLMIHDVTDVAAGKLALEQANERLAHLSMTDPLTGLLNRGSWEGLLHAEYSRYRRYRHACSLVMVDIDNFKLLNDTHGHLPGDDVLRHLSGLIRHTLRDADMAGRYGGEEFGIILPHTDVDGAAVICERLRRSVDEARVGTHGLQLEYTISLGVAQPTPSFESALDWLQRADEALYRAKAEGRNRVCFDQPTARIS</sequence>
<keyword evidence="6" id="KW-1185">Reference proteome</keyword>
<dbReference type="SMART" id="SM00091">
    <property type="entry name" value="PAS"/>
    <property type="match status" value="1"/>
</dbReference>
<dbReference type="Gene3D" id="3.30.450.20">
    <property type="entry name" value="PAS domain"/>
    <property type="match status" value="1"/>
</dbReference>
<dbReference type="InterPro" id="IPR035965">
    <property type="entry name" value="PAS-like_dom_sf"/>
</dbReference>
<accession>A0A233REJ3</accession>
<evidence type="ECO:0000256" key="1">
    <source>
        <dbReference type="ARBA" id="ARBA00001946"/>
    </source>
</evidence>
<comment type="cofactor">
    <cofactor evidence="1">
        <name>Mg(2+)</name>
        <dbReference type="ChEBI" id="CHEBI:18420"/>
    </cofactor>
</comment>
<dbReference type="EC" id="2.7.7.65" evidence="2"/>
<dbReference type="GO" id="GO:1902201">
    <property type="term" value="P:negative regulation of bacterial-type flagellum-dependent cell motility"/>
    <property type="evidence" value="ECO:0007669"/>
    <property type="project" value="TreeGrafter"/>
</dbReference>
<dbReference type="InterPro" id="IPR000014">
    <property type="entry name" value="PAS"/>
</dbReference>
<dbReference type="GO" id="GO:0043709">
    <property type="term" value="P:cell adhesion involved in single-species biofilm formation"/>
    <property type="evidence" value="ECO:0007669"/>
    <property type="project" value="TreeGrafter"/>
</dbReference>
<dbReference type="PANTHER" id="PTHR45138:SF9">
    <property type="entry name" value="DIGUANYLATE CYCLASE DGCM-RELATED"/>
    <property type="match status" value="1"/>
</dbReference>
<dbReference type="RefSeq" id="WP_094200701.1">
    <property type="nucleotide sequence ID" value="NZ_NBIM01000002.1"/>
</dbReference>
<reference evidence="5 6" key="1">
    <citation type="submission" date="2017-08" db="EMBL/GenBank/DDBJ databases">
        <title>A Genome Sequence of Oceanimonas doudoroffii ATCC 27123T.</title>
        <authorList>
            <person name="Brennan M.A."/>
            <person name="Maclea K.S."/>
            <person name="Mcclelland W.D."/>
            <person name="Trachtenberg A.M."/>
        </authorList>
    </citation>
    <scope>NUCLEOTIDE SEQUENCE [LARGE SCALE GENOMIC DNA]</scope>
    <source>
        <strain evidence="5 6">ATCC 27123</strain>
    </source>
</reference>
<dbReference type="Pfam" id="PF08448">
    <property type="entry name" value="PAS_4"/>
    <property type="match status" value="1"/>
</dbReference>
<protein>
    <recommendedName>
        <fullName evidence="2">diguanylate cyclase</fullName>
        <ecNumber evidence="2">2.7.7.65</ecNumber>
    </recommendedName>
</protein>
<dbReference type="NCBIfam" id="TIGR00229">
    <property type="entry name" value="sensory_box"/>
    <property type="match status" value="1"/>
</dbReference>
<dbReference type="Proteomes" id="UP000242757">
    <property type="component" value="Unassembled WGS sequence"/>
</dbReference>
<dbReference type="PANTHER" id="PTHR45138">
    <property type="entry name" value="REGULATORY COMPONENTS OF SENSORY TRANSDUCTION SYSTEM"/>
    <property type="match status" value="1"/>
</dbReference>
<dbReference type="CDD" id="cd00130">
    <property type="entry name" value="PAS"/>
    <property type="match status" value="1"/>
</dbReference>
<name>A0A233REJ3_9GAMM</name>
<evidence type="ECO:0000256" key="3">
    <source>
        <dbReference type="ARBA" id="ARBA00034247"/>
    </source>
</evidence>
<dbReference type="SUPFAM" id="SSF55073">
    <property type="entry name" value="Nucleotide cyclase"/>
    <property type="match status" value="1"/>
</dbReference>
<dbReference type="GO" id="GO:0005886">
    <property type="term" value="C:plasma membrane"/>
    <property type="evidence" value="ECO:0007669"/>
    <property type="project" value="TreeGrafter"/>
</dbReference>
<dbReference type="OrthoDB" id="9812260at2"/>
<dbReference type="Gene3D" id="3.30.70.270">
    <property type="match status" value="1"/>
</dbReference>
<dbReference type="EMBL" id="NBIM01000002">
    <property type="protein sequence ID" value="OXY81813.1"/>
    <property type="molecule type" value="Genomic_DNA"/>
</dbReference>
<evidence type="ECO:0000259" key="4">
    <source>
        <dbReference type="PROSITE" id="PS50887"/>
    </source>
</evidence>
<dbReference type="InterPro" id="IPR050469">
    <property type="entry name" value="Diguanylate_Cyclase"/>
</dbReference>
<dbReference type="InterPro" id="IPR000160">
    <property type="entry name" value="GGDEF_dom"/>
</dbReference>
<dbReference type="PROSITE" id="PS50887">
    <property type="entry name" value="GGDEF"/>
    <property type="match status" value="1"/>
</dbReference>
<proteinExistence type="predicted"/>
<dbReference type="GO" id="GO:0052621">
    <property type="term" value="F:diguanylate cyclase activity"/>
    <property type="evidence" value="ECO:0007669"/>
    <property type="project" value="UniProtKB-EC"/>
</dbReference>
<organism evidence="5 6">
    <name type="scientific">Oceanimonas doudoroffii</name>
    <dbReference type="NCBI Taxonomy" id="84158"/>
    <lineage>
        <taxon>Bacteria</taxon>
        <taxon>Pseudomonadati</taxon>
        <taxon>Pseudomonadota</taxon>
        <taxon>Gammaproteobacteria</taxon>
        <taxon>Aeromonadales</taxon>
        <taxon>Aeromonadaceae</taxon>
        <taxon>Oceanimonas</taxon>
    </lineage>
</organism>
<comment type="catalytic activity">
    <reaction evidence="3">
        <text>2 GTP = 3',3'-c-di-GMP + 2 diphosphate</text>
        <dbReference type="Rhea" id="RHEA:24898"/>
        <dbReference type="ChEBI" id="CHEBI:33019"/>
        <dbReference type="ChEBI" id="CHEBI:37565"/>
        <dbReference type="ChEBI" id="CHEBI:58805"/>
        <dbReference type="EC" id="2.7.7.65"/>
    </reaction>
</comment>